<feature type="region of interest" description="Disordered" evidence="1">
    <location>
        <begin position="169"/>
        <end position="194"/>
    </location>
</feature>
<gene>
    <name evidence="2" type="ORF">ZHAS_00021991</name>
</gene>
<dbReference type="SUPFAM" id="SSF57184">
    <property type="entry name" value="Growth factor receptor domain"/>
    <property type="match status" value="1"/>
</dbReference>
<dbReference type="Proteomes" id="UP000030765">
    <property type="component" value="Unassembled WGS sequence"/>
</dbReference>
<dbReference type="STRING" id="74873.A0A084WTD8"/>
<protein>
    <submittedName>
        <fullName evidence="2 3">Uncharacterized protein</fullName>
    </submittedName>
</protein>
<evidence type="ECO:0000313" key="2">
    <source>
        <dbReference type="EMBL" id="KFB53482.1"/>
    </source>
</evidence>
<dbReference type="VEuPathDB" id="VectorBase:ASIS019864"/>
<dbReference type="EMBL" id="KE525420">
    <property type="protein sequence ID" value="KFB53482.1"/>
    <property type="molecule type" value="Genomic_DNA"/>
</dbReference>
<dbReference type="OrthoDB" id="7250310at2759"/>
<evidence type="ECO:0000313" key="3">
    <source>
        <dbReference type="EnsemblMetazoa" id="ASIC021991-PA"/>
    </source>
</evidence>
<keyword evidence="4" id="KW-1185">Reference proteome</keyword>
<proteinExistence type="predicted"/>
<dbReference type="EMBL" id="ATLV01026884">
    <property type="status" value="NOT_ANNOTATED_CDS"/>
    <property type="molecule type" value="Genomic_DNA"/>
</dbReference>
<dbReference type="EnsemblMetazoa" id="ASIC021991-RA">
    <property type="protein sequence ID" value="ASIC021991-PA"/>
    <property type="gene ID" value="ASIC021991"/>
</dbReference>
<feature type="compositionally biased region" description="Basic and acidic residues" evidence="1">
    <location>
        <begin position="169"/>
        <end position="181"/>
    </location>
</feature>
<accession>A0A084WTD8</accession>
<reference evidence="3" key="2">
    <citation type="submission" date="2020-05" db="UniProtKB">
        <authorList>
            <consortium name="EnsemblMetazoa"/>
        </authorList>
    </citation>
    <scope>IDENTIFICATION</scope>
</reference>
<organism evidence="2">
    <name type="scientific">Anopheles sinensis</name>
    <name type="common">Mosquito</name>
    <dbReference type="NCBI Taxonomy" id="74873"/>
    <lineage>
        <taxon>Eukaryota</taxon>
        <taxon>Metazoa</taxon>
        <taxon>Ecdysozoa</taxon>
        <taxon>Arthropoda</taxon>
        <taxon>Hexapoda</taxon>
        <taxon>Insecta</taxon>
        <taxon>Pterygota</taxon>
        <taxon>Neoptera</taxon>
        <taxon>Endopterygota</taxon>
        <taxon>Diptera</taxon>
        <taxon>Nematocera</taxon>
        <taxon>Culicoidea</taxon>
        <taxon>Culicidae</taxon>
        <taxon>Anophelinae</taxon>
        <taxon>Anopheles</taxon>
    </lineage>
</organism>
<sequence length="348" mass="39322">MCINGSFGRDGRCVCNPGYSEYRGNCFQQSVSVPVSTPDCPEGTYLWNGYCHYKVLPPIQDVVPPQEKLEVVPPLRIDIPIPELVDPLDPNYVTEQPENDDNEPEVIVPPGQGQSLKLNFEKIVSNNNVVNNETIVHTHNINNVVVHFSRRTPNGGFRTVVIRNNETTVHEDPGHDREKVTGEGLGPKNTTAGDCDEIFPTSTEPPRKLPCCTIVSPRVCHKQDDEWVCLHRKQYVCSTVCTADVMYLRPRRPTYRKPFLVMPPRPNPFARFKQCRFGRCPRLDCSGCINGRTQACHPMCYTYDCMVDNSCRFIDKELNCPDPSNELCVLLEEKTINLLKPTGEDANE</sequence>
<name>A0A084WTD8_ANOSI</name>
<dbReference type="VEuPathDB" id="VectorBase:ASIC021991"/>
<evidence type="ECO:0000256" key="1">
    <source>
        <dbReference type="SAM" id="MobiDB-lite"/>
    </source>
</evidence>
<evidence type="ECO:0000313" key="4">
    <source>
        <dbReference type="Proteomes" id="UP000030765"/>
    </source>
</evidence>
<reference evidence="2 4" key="1">
    <citation type="journal article" date="2014" name="BMC Genomics">
        <title>Genome sequence of Anopheles sinensis provides insight into genetics basis of mosquito competence for malaria parasites.</title>
        <authorList>
            <person name="Zhou D."/>
            <person name="Zhang D."/>
            <person name="Ding G."/>
            <person name="Shi L."/>
            <person name="Hou Q."/>
            <person name="Ye Y."/>
            <person name="Xu Y."/>
            <person name="Zhou H."/>
            <person name="Xiong C."/>
            <person name="Li S."/>
            <person name="Yu J."/>
            <person name="Hong S."/>
            <person name="Yu X."/>
            <person name="Zou P."/>
            <person name="Chen C."/>
            <person name="Chang X."/>
            <person name="Wang W."/>
            <person name="Lv Y."/>
            <person name="Sun Y."/>
            <person name="Ma L."/>
            <person name="Shen B."/>
            <person name="Zhu C."/>
        </authorList>
    </citation>
    <scope>NUCLEOTIDE SEQUENCE [LARGE SCALE GENOMIC DNA]</scope>
</reference>
<dbReference type="AlphaFoldDB" id="A0A084WTD8"/>
<dbReference type="InterPro" id="IPR009030">
    <property type="entry name" value="Growth_fac_rcpt_cys_sf"/>
</dbReference>
<dbReference type="OMA" id="DEWVCFH"/>